<dbReference type="Proteomes" id="UP000298416">
    <property type="component" value="Unassembled WGS sequence"/>
</dbReference>
<reference evidence="1" key="2">
    <citation type="submission" date="2020-08" db="EMBL/GenBank/DDBJ databases">
        <title>Plant Genome Project.</title>
        <authorList>
            <person name="Zhang R.-G."/>
        </authorList>
    </citation>
    <scope>NUCLEOTIDE SEQUENCE</scope>
    <source>
        <strain evidence="1">Huo1</strain>
        <tissue evidence="1">Leaf</tissue>
    </source>
</reference>
<dbReference type="AlphaFoldDB" id="A0A8X8YBJ0"/>
<comment type="caution">
    <text evidence="1">The sequence shown here is derived from an EMBL/GenBank/DDBJ whole genome shotgun (WGS) entry which is preliminary data.</text>
</comment>
<evidence type="ECO:0000313" key="2">
    <source>
        <dbReference type="Proteomes" id="UP000298416"/>
    </source>
</evidence>
<accession>A0A8X8YBJ0</accession>
<name>A0A8X8YBJ0_SALSN</name>
<evidence type="ECO:0000313" key="1">
    <source>
        <dbReference type="EMBL" id="KAG6428920.1"/>
    </source>
</evidence>
<dbReference type="EMBL" id="PNBA02000003">
    <property type="protein sequence ID" value="KAG6428920.1"/>
    <property type="molecule type" value="Genomic_DNA"/>
</dbReference>
<organism evidence="1">
    <name type="scientific">Salvia splendens</name>
    <name type="common">Scarlet sage</name>
    <dbReference type="NCBI Taxonomy" id="180675"/>
    <lineage>
        <taxon>Eukaryota</taxon>
        <taxon>Viridiplantae</taxon>
        <taxon>Streptophyta</taxon>
        <taxon>Embryophyta</taxon>
        <taxon>Tracheophyta</taxon>
        <taxon>Spermatophyta</taxon>
        <taxon>Magnoliopsida</taxon>
        <taxon>eudicotyledons</taxon>
        <taxon>Gunneridae</taxon>
        <taxon>Pentapetalae</taxon>
        <taxon>asterids</taxon>
        <taxon>lamiids</taxon>
        <taxon>Lamiales</taxon>
        <taxon>Lamiaceae</taxon>
        <taxon>Nepetoideae</taxon>
        <taxon>Mentheae</taxon>
        <taxon>Salviinae</taxon>
        <taxon>Salvia</taxon>
        <taxon>Salvia subgen. Calosphace</taxon>
        <taxon>core Calosphace</taxon>
    </lineage>
</organism>
<keyword evidence="2" id="KW-1185">Reference proteome</keyword>
<reference evidence="1" key="1">
    <citation type="submission" date="2018-01" db="EMBL/GenBank/DDBJ databases">
        <authorList>
            <person name="Mao J.F."/>
        </authorList>
    </citation>
    <scope>NUCLEOTIDE SEQUENCE</scope>
    <source>
        <strain evidence="1">Huo1</strain>
        <tissue evidence="1">Leaf</tissue>
    </source>
</reference>
<gene>
    <name evidence="1" type="ORF">SASPL_106959</name>
</gene>
<sequence length="98" mass="10885">MLHSYIQAHTLFVEMQVRNLHTGIQIEILFCRPYQRRAGLILTPPMPVDVGVLGEEDGFSGRRVEVSEIIVVRLAGSSTLARDHRCTASGGLPPWRGC</sequence>
<protein>
    <submittedName>
        <fullName evidence="1">Uncharacterized protein</fullName>
    </submittedName>
</protein>
<proteinExistence type="predicted"/>